<dbReference type="InterPro" id="IPR010998">
    <property type="entry name" value="Integrase_recombinase_N"/>
</dbReference>
<evidence type="ECO:0000256" key="2">
    <source>
        <dbReference type="ARBA" id="ARBA00023172"/>
    </source>
</evidence>
<dbReference type="EMBL" id="JBHULR010000015">
    <property type="protein sequence ID" value="MFD2549469.1"/>
    <property type="molecule type" value="Genomic_DNA"/>
</dbReference>
<evidence type="ECO:0000256" key="1">
    <source>
        <dbReference type="ARBA" id="ARBA00023125"/>
    </source>
</evidence>
<keyword evidence="1" id="KW-0238">DNA-binding</keyword>
<sequence length="413" mass="48279">MKFNFILDRHKAKTSAITLCVWDHQGLEHRLKTPLRIAPAMWDVEKCRPMNIYLKPSKRVNMRLNRIKIAVHEYLNDVRTKRRKFSLMGLGRVVAKSASEAQASYPEGTLLYFVDMYIRSRSHLISNATHKRYVVFQRLLERFEGYQQKNLYLKEVNAEFVQQFMAFGELEHYTHSTISRSIHFIRTVLNFLEKRGMRTFVYELEIPKQRKINRFVTLSEDELVRIDKMEVPEHLKAAKDWLVISCYTGQRVSDFLNFNMDMLEVLDGQQCLSFVQQKTHKNILLPLHPAVSIIMARNGANFPARISPQRYNEAIKEVAKLAGINALIQVFKRRGYRSSLATVPKWEAITSHIGRRSFASNFYGKIPTALLMEATGHSSEQMFQRYISNVDTERTRTLGNYLEEAYKRKFLVA</sequence>
<dbReference type="InterPro" id="IPR013762">
    <property type="entry name" value="Integrase-like_cat_sf"/>
</dbReference>
<dbReference type="RefSeq" id="WP_380905786.1">
    <property type="nucleotide sequence ID" value="NZ_JBHUEG010000012.1"/>
</dbReference>
<feature type="domain" description="Tyr recombinase" evidence="3">
    <location>
        <begin position="242"/>
        <end position="389"/>
    </location>
</feature>
<keyword evidence="2" id="KW-0233">DNA recombination</keyword>
<comment type="caution">
    <text evidence="5">The sequence shown here is derived from an EMBL/GenBank/DDBJ whole genome shotgun (WGS) entry which is preliminary data.</text>
</comment>
<evidence type="ECO:0000313" key="5">
    <source>
        <dbReference type="EMBL" id="MFD2549469.1"/>
    </source>
</evidence>
<dbReference type="InterPro" id="IPR025269">
    <property type="entry name" value="SAM-like_dom"/>
</dbReference>
<dbReference type="Gene3D" id="1.10.443.10">
    <property type="entry name" value="Intergrase catalytic core"/>
    <property type="match status" value="1"/>
</dbReference>
<dbReference type="Pfam" id="PF13102">
    <property type="entry name" value="Phage_int_SAM_5"/>
    <property type="match status" value="1"/>
</dbReference>
<gene>
    <name evidence="5" type="ORF">ACFSR5_17605</name>
</gene>
<evidence type="ECO:0000313" key="6">
    <source>
        <dbReference type="Proteomes" id="UP001597545"/>
    </source>
</evidence>
<reference evidence="6" key="1">
    <citation type="journal article" date="2019" name="Int. J. Syst. Evol. Microbiol.">
        <title>The Global Catalogue of Microorganisms (GCM) 10K type strain sequencing project: providing services to taxonomists for standard genome sequencing and annotation.</title>
        <authorList>
            <consortium name="The Broad Institute Genomics Platform"/>
            <consortium name="The Broad Institute Genome Sequencing Center for Infectious Disease"/>
            <person name="Wu L."/>
            <person name="Ma J."/>
        </authorList>
    </citation>
    <scope>NUCLEOTIDE SEQUENCE [LARGE SCALE GENOMIC DNA]</scope>
    <source>
        <strain evidence="6">KCTC 42662</strain>
    </source>
</reference>
<evidence type="ECO:0000259" key="4">
    <source>
        <dbReference type="Pfam" id="PF13102"/>
    </source>
</evidence>
<feature type="domain" description="Phage integrase SAM-like" evidence="4">
    <location>
        <begin position="109"/>
        <end position="190"/>
    </location>
</feature>
<dbReference type="InterPro" id="IPR011010">
    <property type="entry name" value="DNA_brk_join_enz"/>
</dbReference>
<dbReference type="Pfam" id="PF00589">
    <property type="entry name" value="Phage_integrase"/>
    <property type="match status" value="1"/>
</dbReference>
<dbReference type="Proteomes" id="UP001597545">
    <property type="component" value="Unassembled WGS sequence"/>
</dbReference>
<organism evidence="5 6">
    <name type="scientific">Sphingobacterium suaedae</name>
    <dbReference type="NCBI Taxonomy" id="1686402"/>
    <lineage>
        <taxon>Bacteria</taxon>
        <taxon>Pseudomonadati</taxon>
        <taxon>Bacteroidota</taxon>
        <taxon>Sphingobacteriia</taxon>
        <taxon>Sphingobacteriales</taxon>
        <taxon>Sphingobacteriaceae</taxon>
        <taxon>Sphingobacterium</taxon>
    </lineage>
</organism>
<dbReference type="SUPFAM" id="SSF56349">
    <property type="entry name" value="DNA breaking-rejoining enzymes"/>
    <property type="match status" value="1"/>
</dbReference>
<accession>A0ABW5KLE4</accession>
<keyword evidence="6" id="KW-1185">Reference proteome</keyword>
<protein>
    <submittedName>
        <fullName evidence="5">Tyrosine-type recombinase/integrase</fullName>
    </submittedName>
</protein>
<dbReference type="InterPro" id="IPR002104">
    <property type="entry name" value="Integrase_catalytic"/>
</dbReference>
<proteinExistence type="predicted"/>
<name>A0ABW5KLE4_9SPHI</name>
<dbReference type="Gene3D" id="1.10.150.130">
    <property type="match status" value="1"/>
</dbReference>
<evidence type="ECO:0000259" key="3">
    <source>
        <dbReference type="Pfam" id="PF00589"/>
    </source>
</evidence>